<protein>
    <submittedName>
        <fullName evidence="1">Uncharacterized protein</fullName>
    </submittedName>
</protein>
<name>A0ABX8U7N4_9ACTN</name>
<dbReference type="Proteomes" id="UP000824681">
    <property type="component" value="Chromosome"/>
</dbReference>
<keyword evidence="2" id="KW-1185">Reference proteome</keyword>
<evidence type="ECO:0000313" key="1">
    <source>
        <dbReference type="EMBL" id="QYC42764.1"/>
    </source>
</evidence>
<gene>
    <name evidence="1" type="ORF">Nocox_25815</name>
</gene>
<organism evidence="1 2">
    <name type="scientific">Nonomuraea coxensis DSM 45129</name>
    <dbReference type="NCBI Taxonomy" id="1122611"/>
    <lineage>
        <taxon>Bacteria</taxon>
        <taxon>Bacillati</taxon>
        <taxon>Actinomycetota</taxon>
        <taxon>Actinomycetes</taxon>
        <taxon>Streptosporangiales</taxon>
        <taxon>Streptosporangiaceae</taxon>
        <taxon>Nonomuraea</taxon>
    </lineage>
</organism>
<sequence length="116" mass="12113">MPIPTETLVDVADDVMPFATLAIGVYGVSVLARTRESAAGTPVALGTRVLQRVFGRGDTHTRGLIERVARATGDARPGDGREALRSAIVAAFHDDPILAPEVAAMLLRAPVGANRA</sequence>
<reference evidence="1 2" key="1">
    <citation type="journal article" date="2021" name="ACS Chem. Biol.">
        <title>Genomic-Led Discovery of a Novel Glycopeptide Antibiotic by Nonomuraea coxensis DSM 45129.</title>
        <authorList>
            <person name="Yushchuk O."/>
            <person name="Vior N.M."/>
            <person name="Andreo-Vidal A."/>
            <person name="Berini F."/>
            <person name="Ruckert C."/>
            <person name="Busche T."/>
            <person name="Binda E."/>
            <person name="Kalinowski J."/>
            <person name="Truman A.W."/>
            <person name="Marinelli F."/>
        </authorList>
    </citation>
    <scope>NUCLEOTIDE SEQUENCE [LARGE SCALE GENOMIC DNA]</scope>
    <source>
        <strain evidence="1 2">DSM 45129</strain>
    </source>
</reference>
<dbReference type="RefSeq" id="WP_157383505.1">
    <property type="nucleotide sequence ID" value="NZ_CP068985.1"/>
</dbReference>
<accession>A0ABX8U7N4</accession>
<proteinExistence type="predicted"/>
<dbReference type="EMBL" id="CP068985">
    <property type="protein sequence ID" value="QYC42764.1"/>
    <property type="molecule type" value="Genomic_DNA"/>
</dbReference>
<evidence type="ECO:0000313" key="2">
    <source>
        <dbReference type="Proteomes" id="UP000824681"/>
    </source>
</evidence>